<dbReference type="AlphaFoldDB" id="A0A4Y3WVY1"/>
<evidence type="ECO:0000313" key="2">
    <source>
        <dbReference type="EMBL" id="GEC22953.1"/>
    </source>
</evidence>
<evidence type="ECO:0000256" key="1">
    <source>
        <dbReference type="SAM" id="MobiDB-lite"/>
    </source>
</evidence>
<gene>
    <name evidence="2" type="ORF">PHY01_52360</name>
</gene>
<reference evidence="2 3" key="1">
    <citation type="submission" date="2019-06" db="EMBL/GenBank/DDBJ databases">
        <title>Whole genome shotgun sequence of Pseudonocardia hydrocarbonoxydans NBRC 14498.</title>
        <authorList>
            <person name="Hosoyama A."/>
            <person name="Uohara A."/>
            <person name="Ohji S."/>
            <person name="Ichikawa N."/>
        </authorList>
    </citation>
    <scope>NUCLEOTIDE SEQUENCE [LARGE SCALE GENOMIC DNA]</scope>
    <source>
        <strain evidence="2 3">NBRC 14498</strain>
    </source>
</reference>
<proteinExistence type="predicted"/>
<feature type="compositionally biased region" description="Basic and acidic residues" evidence="1">
    <location>
        <begin position="9"/>
        <end position="29"/>
    </location>
</feature>
<feature type="compositionally biased region" description="Low complexity" evidence="1">
    <location>
        <begin position="39"/>
        <end position="51"/>
    </location>
</feature>
<organism evidence="2 3">
    <name type="scientific">Pseudonocardia hydrocarbonoxydans</name>
    <dbReference type="NCBI Taxonomy" id="76726"/>
    <lineage>
        <taxon>Bacteria</taxon>
        <taxon>Bacillati</taxon>
        <taxon>Actinomycetota</taxon>
        <taxon>Actinomycetes</taxon>
        <taxon>Pseudonocardiales</taxon>
        <taxon>Pseudonocardiaceae</taxon>
        <taxon>Pseudonocardia</taxon>
    </lineage>
</organism>
<feature type="region of interest" description="Disordered" evidence="1">
    <location>
        <begin position="1"/>
        <end position="82"/>
    </location>
</feature>
<dbReference type="EMBL" id="BJNG01000075">
    <property type="protein sequence ID" value="GEC22953.1"/>
    <property type="molecule type" value="Genomic_DNA"/>
</dbReference>
<protein>
    <submittedName>
        <fullName evidence="2">Uncharacterized protein</fullName>
    </submittedName>
</protein>
<keyword evidence="3" id="KW-1185">Reference proteome</keyword>
<dbReference type="Proteomes" id="UP000320338">
    <property type="component" value="Unassembled WGS sequence"/>
</dbReference>
<accession>A0A4Y3WVY1</accession>
<name>A0A4Y3WVY1_9PSEU</name>
<evidence type="ECO:0000313" key="3">
    <source>
        <dbReference type="Proteomes" id="UP000320338"/>
    </source>
</evidence>
<sequence length="158" mass="16758">MTHNSPTAPDDRPPVRPRPLAEGEERCAPDDGDADTVSPRPGQGVAPAGARVRAREDDGQADVAAATPSPPSADLFRSGHPDDRLRRALARLRRSRDPKVRAAGEEIAAEAAAALLALAERASQADPVTRRRLAQAAARTARLTAQVDNLIAVREVRS</sequence>
<comment type="caution">
    <text evidence="2">The sequence shown here is derived from an EMBL/GenBank/DDBJ whole genome shotgun (WGS) entry which is preliminary data.</text>
</comment>